<dbReference type="GO" id="GO:0003677">
    <property type="term" value="F:DNA binding"/>
    <property type="evidence" value="ECO:0007669"/>
    <property type="project" value="UniProtKB-KW"/>
</dbReference>
<dbReference type="RefSeq" id="WP_122227984.1">
    <property type="nucleotide sequence ID" value="NZ_RDQO01000002.1"/>
</dbReference>
<dbReference type="Pfam" id="PF00027">
    <property type="entry name" value="cNMP_binding"/>
    <property type="match status" value="1"/>
</dbReference>
<dbReference type="Gene3D" id="2.60.120.10">
    <property type="entry name" value="Jelly Rolls"/>
    <property type="match status" value="1"/>
</dbReference>
<dbReference type="GO" id="GO:0006355">
    <property type="term" value="P:regulation of DNA-templated transcription"/>
    <property type="evidence" value="ECO:0007669"/>
    <property type="project" value="InterPro"/>
</dbReference>
<dbReference type="PROSITE" id="PS50042">
    <property type="entry name" value="CNMP_BINDING_3"/>
    <property type="match status" value="1"/>
</dbReference>
<dbReference type="CDD" id="cd00038">
    <property type="entry name" value="CAP_ED"/>
    <property type="match status" value="1"/>
</dbReference>
<dbReference type="SMART" id="SM00100">
    <property type="entry name" value="cNMP"/>
    <property type="match status" value="1"/>
</dbReference>
<evidence type="ECO:0000259" key="5">
    <source>
        <dbReference type="PROSITE" id="PS51063"/>
    </source>
</evidence>
<reference evidence="6 7" key="1">
    <citation type="submission" date="2018-10" db="EMBL/GenBank/DDBJ databases">
        <title>Draft genome of Cortibacter populi DSM10536.</title>
        <authorList>
            <person name="Bernier A.-M."/>
            <person name="Bernard K."/>
        </authorList>
    </citation>
    <scope>NUCLEOTIDE SEQUENCE [LARGE SCALE GENOMIC DNA]</scope>
    <source>
        <strain evidence="6 7">DSM 105136</strain>
    </source>
</reference>
<dbReference type="InterPro" id="IPR036390">
    <property type="entry name" value="WH_DNA-bd_sf"/>
</dbReference>
<dbReference type="OrthoDB" id="190787at2"/>
<dbReference type="InterPro" id="IPR036388">
    <property type="entry name" value="WH-like_DNA-bd_sf"/>
</dbReference>
<dbReference type="Proteomes" id="UP000278006">
    <property type="component" value="Unassembled WGS sequence"/>
</dbReference>
<feature type="domain" description="Cyclic nucleotide-binding" evidence="4">
    <location>
        <begin position="22"/>
        <end position="110"/>
    </location>
</feature>
<dbReference type="EMBL" id="RDQO01000002">
    <property type="protein sequence ID" value="RMX06528.1"/>
    <property type="molecule type" value="Genomic_DNA"/>
</dbReference>
<protein>
    <submittedName>
        <fullName evidence="6">Crp/Fnr family transcriptional regulator</fullName>
    </submittedName>
</protein>
<evidence type="ECO:0000313" key="6">
    <source>
        <dbReference type="EMBL" id="RMX06528.1"/>
    </source>
</evidence>
<evidence type="ECO:0000256" key="1">
    <source>
        <dbReference type="ARBA" id="ARBA00023015"/>
    </source>
</evidence>
<feature type="domain" description="HTH crp-type" evidence="5">
    <location>
        <begin position="157"/>
        <end position="225"/>
    </location>
</feature>
<dbReference type="InterPro" id="IPR012318">
    <property type="entry name" value="HTH_CRP"/>
</dbReference>
<sequence length="237" mass="27000">MTLVNRENAEHAQLPHLEGLAWFAGLDALALGQLTREARPLSFKAEEKIFLHGQPCRDCLLVCSGELQGLRYTPEGDEKIFGHIRPGAFAALPSIFAQPQLHWHTIRASTPGRGWLFSDRCLRRFCQTQPEFALRVISNSAWLLHHHTEQIDWLTSSTAEQRLAEYVLRFGRPRNANPVRLPLSWMHVATKLGIRAETVSRILSKWQRKGLILRDRSGLHILNIASLEGMVDAHRRI</sequence>
<organism evidence="6 7">
    <name type="scientific">Corticibacter populi</name>
    <dbReference type="NCBI Taxonomy" id="1550736"/>
    <lineage>
        <taxon>Bacteria</taxon>
        <taxon>Pseudomonadati</taxon>
        <taxon>Pseudomonadota</taxon>
        <taxon>Betaproteobacteria</taxon>
        <taxon>Burkholderiales</taxon>
        <taxon>Comamonadaceae</taxon>
        <taxon>Corticibacter</taxon>
    </lineage>
</organism>
<evidence type="ECO:0000256" key="2">
    <source>
        <dbReference type="ARBA" id="ARBA00023125"/>
    </source>
</evidence>
<dbReference type="SUPFAM" id="SSF46785">
    <property type="entry name" value="Winged helix' DNA-binding domain"/>
    <property type="match status" value="1"/>
</dbReference>
<dbReference type="AlphaFoldDB" id="A0A3M6QU26"/>
<dbReference type="Pfam" id="PF13545">
    <property type="entry name" value="HTH_Crp_2"/>
    <property type="match status" value="1"/>
</dbReference>
<dbReference type="Gene3D" id="1.10.10.10">
    <property type="entry name" value="Winged helix-like DNA-binding domain superfamily/Winged helix DNA-binding domain"/>
    <property type="match status" value="1"/>
</dbReference>
<dbReference type="InterPro" id="IPR014710">
    <property type="entry name" value="RmlC-like_jellyroll"/>
</dbReference>
<evidence type="ECO:0000313" key="7">
    <source>
        <dbReference type="Proteomes" id="UP000278006"/>
    </source>
</evidence>
<gene>
    <name evidence="6" type="ORF">D8I35_08375</name>
</gene>
<dbReference type="InterPro" id="IPR018490">
    <property type="entry name" value="cNMP-bd_dom_sf"/>
</dbReference>
<dbReference type="SMART" id="SM00419">
    <property type="entry name" value="HTH_CRP"/>
    <property type="match status" value="1"/>
</dbReference>
<comment type="caution">
    <text evidence="6">The sequence shown here is derived from an EMBL/GenBank/DDBJ whole genome shotgun (WGS) entry which is preliminary data.</text>
</comment>
<accession>A0A3M6QU26</accession>
<dbReference type="PROSITE" id="PS51063">
    <property type="entry name" value="HTH_CRP_2"/>
    <property type="match status" value="1"/>
</dbReference>
<proteinExistence type="predicted"/>
<name>A0A3M6QU26_9BURK</name>
<dbReference type="PRINTS" id="PR00034">
    <property type="entry name" value="HTHCRP"/>
</dbReference>
<dbReference type="SUPFAM" id="SSF51206">
    <property type="entry name" value="cAMP-binding domain-like"/>
    <property type="match status" value="1"/>
</dbReference>
<keyword evidence="7" id="KW-1185">Reference proteome</keyword>
<evidence type="ECO:0000256" key="3">
    <source>
        <dbReference type="ARBA" id="ARBA00023163"/>
    </source>
</evidence>
<evidence type="ECO:0000259" key="4">
    <source>
        <dbReference type="PROSITE" id="PS50042"/>
    </source>
</evidence>
<keyword evidence="1" id="KW-0805">Transcription regulation</keyword>
<dbReference type="InterPro" id="IPR000595">
    <property type="entry name" value="cNMP-bd_dom"/>
</dbReference>
<keyword evidence="3" id="KW-0804">Transcription</keyword>
<keyword evidence="2" id="KW-0238">DNA-binding</keyword>